<keyword evidence="4 13" id="KW-0378">Hydrolase</keyword>
<dbReference type="GO" id="GO:0016020">
    <property type="term" value="C:membrane"/>
    <property type="evidence" value="ECO:0007669"/>
    <property type="project" value="InterPro"/>
</dbReference>
<accession>A0AAJ4RAT9</accession>
<dbReference type="InterPro" id="IPR001733">
    <property type="entry name" value="Peptidase_S26B"/>
</dbReference>
<comment type="caution">
    <text evidence="13">The sequence shown here is derived from an EMBL/GenBank/DDBJ whole genome shotgun (WGS) entry which is preliminary data.</text>
</comment>
<dbReference type="CDD" id="cd06530">
    <property type="entry name" value="S26_SPase_I"/>
    <property type="match status" value="1"/>
</dbReference>
<evidence type="ECO:0000256" key="9">
    <source>
        <dbReference type="ARBA" id="ARBA00033305"/>
    </source>
</evidence>
<evidence type="ECO:0000256" key="1">
    <source>
        <dbReference type="ARBA" id="ARBA00004648"/>
    </source>
</evidence>
<keyword evidence="14" id="KW-1185">Reference proteome</keyword>
<keyword evidence="8 12" id="KW-0472">Membrane</keyword>
<evidence type="ECO:0000256" key="4">
    <source>
        <dbReference type="ARBA" id="ARBA00022801"/>
    </source>
</evidence>
<comment type="subcellular location">
    <subcellularLocation>
        <location evidence="1">Endoplasmic reticulum membrane</location>
        <topology evidence="1">Single-pass type II membrane protein</topology>
    </subcellularLocation>
</comment>
<dbReference type="EMBL" id="RJJC01000001">
    <property type="protein sequence ID" value="RNJ27311.1"/>
    <property type="molecule type" value="Genomic_DNA"/>
</dbReference>
<evidence type="ECO:0000256" key="10">
    <source>
        <dbReference type="ARBA" id="ARBA00045533"/>
    </source>
</evidence>
<protein>
    <recommendedName>
        <fullName evidence="9">Signal peptidase I</fullName>
    </recommendedName>
</protein>
<evidence type="ECO:0000256" key="8">
    <source>
        <dbReference type="ARBA" id="ARBA00023136"/>
    </source>
</evidence>
<feature type="compositionally biased region" description="Low complexity" evidence="11">
    <location>
        <begin position="180"/>
        <end position="194"/>
    </location>
</feature>
<feature type="transmembrane region" description="Helical" evidence="12">
    <location>
        <begin position="128"/>
        <end position="150"/>
    </location>
</feature>
<evidence type="ECO:0000313" key="13">
    <source>
        <dbReference type="EMBL" id="RNJ27311.1"/>
    </source>
</evidence>
<evidence type="ECO:0000256" key="2">
    <source>
        <dbReference type="ARBA" id="ARBA00022670"/>
    </source>
</evidence>
<evidence type="ECO:0000256" key="5">
    <source>
        <dbReference type="ARBA" id="ARBA00022824"/>
    </source>
</evidence>
<evidence type="ECO:0000256" key="12">
    <source>
        <dbReference type="SAM" id="Phobius"/>
    </source>
</evidence>
<feature type="region of interest" description="Disordered" evidence="11">
    <location>
        <begin position="162"/>
        <end position="194"/>
    </location>
</feature>
<evidence type="ECO:0000256" key="7">
    <source>
        <dbReference type="ARBA" id="ARBA00022989"/>
    </source>
</evidence>
<sequence>MEVSDSPMRRGIAVAVTLALVVAVVPFVLFAVPGLVGAEHAFVVLSGSMEPALSPGDIVFVDADAAIATGDVITYAGGDVPITHRVIDTVDGGYLTQGDANEDPDSGVVAADTVLGEVAFSIPVVGRVVLWANTSLGYLALVVVPLFLLVANELFEWARRGDDEESDADAPIPAIRPIDDSPSTQPTQTPEPSDSGMVAVALVDLKLTVLALGILLAYAAWNIRAEFGLTGAPDPISVGAATAGLVGILFTGWVTFTAWRTARVSMPTPVAQTDGGVEVDDE</sequence>
<dbReference type="PROSITE" id="PS00501">
    <property type="entry name" value="SPASE_I_1"/>
    <property type="match status" value="1"/>
</dbReference>
<keyword evidence="5" id="KW-0256">Endoplasmic reticulum</keyword>
<keyword evidence="6" id="KW-0735">Signal-anchor</keyword>
<feature type="transmembrane region" description="Helical" evidence="12">
    <location>
        <begin position="12"/>
        <end position="36"/>
    </location>
</feature>
<keyword evidence="3 12" id="KW-0812">Transmembrane</keyword>
<evidence type="ECO:0000256" key="11">
    <source>
        <dbReference type="SAM" id="MobiDB-lite"/>
    </source>
</evidence>
<name>A0AAJ4RAT9_9EURY</name>
<keyword evidence="7 12" id="KW-1133">Transmembrane helix</keyword>
<comment type="function">
    <text evidence="10">Catalytic component of the signal peptidase complex (SPC) which catalyzes the cleavage of N-terminal signal sequences from nascent proteins as they are translocated into the lumen of the endoplasmic reticulum. Specifically cleaves N-terminal signal peptides that contain a hydrophobic alpha-helix (h-region) shorter than 18-20 amino acids.</text>
</comment>
<dbReference type="Proteomes" id="UP000270581">
    <property type="component" value="Unassembled WGS sequence"/>
</dbReference>
<dbReference type="PANTHER" id="PTHR10806">
    <property type="entry name" value="SIGNAL PEPTIDASE COMPLEX CATALYTIC SUBUNIT SEC11"/>
    <property type="match status" value="1"/>
</dbReference>
<feature type="transmembrane region" description="Helical" evidence="12">
    <location>
        <begin position="236"/>
        <end position="256"/>
    </location>
</feature>
<dbReference type="PANTHER" id="PTHR10806:SF6">
    <property type="entry name" value="SIGNAL PEPTIDASE COMPLEX CATALYTIC SUBUNIT SEC11"/>
    <property type="match status" value="1"/>
</dbReference>
<dbReference type="SUPFAM" id="SSF51306">
    <property type="entry name" value="LexA/Signal peptidase"/>
    <property type="match status" value="1"/>
</dbReference>
<dbReference type="PRINTS" id="PR00728">
    <property type="entry name" value="SIGNALPTASE"/>
</dbReference>
<feature type="transmembrane region" description="Helical" evidence="12">
    <location>
        <begin position="198"/>
        <end position="221"/>
    </location>
</feature>
<dbReference type="AlphaFoldDB" id="A0AAJ4RAT9"/>
<dbReference type="GO" id="GO:0004252">
    <property type="term" value="F:serine-type endopeptidase activity"/>
    <property type="evidence" value="ECO:0007669"/>
    <property type="project" value="InterPro"/>
</dbReference>
<dbReference type="NCBIfam" id="TIGR02228">
    <property type="entry name" value="sigpep_I_arch"/>
    <property type="match status" value="1"/>
</dbReference>
<keyword evidence="2" id="KW-0645">Protease</keyword>
<dbReference type="GO" id="GO:0006465">
    <property type="term" value="P:signal peptide processing"/>
    <property type="evidence" value="ECO:0007669"/>
    <property type="project" value="InterPro"/>
</dbReference>
<proteinExistence type="predicted"/>
<dbReference type="InterPro" id="IPR019756">
    <property type="entry name" value="Pept_S26A_signal_pept_1_Ser-AS"/>
</dbReference>
<reference evidence="13 14" key="1">
    <citation type="submission" date="2018-11" db="EMBL/GenBank/DDBJ databases">
        <title>Genome sequences of Natronomonas sp. CBA1133.</title>
        <authorList>
            <person name="Roh S.W."/>
            <person name="Cha I.-T."/>
        </authorList>
    </citation>
    <scope>NUCLEOTIDE SEQUENCE [LARGE SCALE GENOMIC DNA]</scope>
    <source>
        <strain evidence="13 14">CBA1133</strain>
    </source>
</reference>
<organism evidence="13 14">
    <name type="scientific">Halosegnis longus</name>
    <dbReference type="NCBI Taxonomy" id="2216012"/>
    <lineage>
        <taxon>Archaea</taxon>
        <taxon>Methanobacteriati</taxon>
        <taxon>Methanobacteriota</taxon>
        <taxon>Stenosarchaea group</taxon>
        <taxon>Halobacteria</taxon>
        <taxon>Halobacteriales</taxon>
        <taxon>Natronomonadaceae</taxon>
        <taxon>Halosegnis</taxon>
    </lineage>
</organism>
<evidence type="ECO:0000256" key="6">
    <source>
        <dbReference type="ARBA" id="ARBA00022968"/>
    </source>
</evidence>
<evidence type="ECO:0000313" key="14">
    <source>
        <dbReference type="Proteomes" id="UP000270581"/>
    </source>
</evidence>
<gene>
    <name evidence="13" type="ORF">Nmn1133_11895</name>
</gene>
<dbReference type="InterPro" id="IPR019533">
    <property type="entry name" value="Peptidase_S26"/>
</dbReference>
<dbReference type="InterPro" id="IPR036286">
    <property type="entry name" value="LexA/Signal_pep-like_sf"/>
</dbReference>
<evidence type="ECO:0000256" key="3">
    <source>
        <dbReference type="ARBA" id="ARBA00022692"/>
    </source>
</evidence>